<dbReference type="OrthoDB" id="9132766at2"/>
<dbReference type="RefSeq" id="WP_115107944.1">
    <property type="nucleotide sequence ID" value="NZ_QHKS01000033.1"/>
</dbReference>
<protein>
    <recommendedName>
        <fullName evidence="3">Core-binding (CB) domain-containing protein</fullName>
    </recommendedName>
</protein>
<reference evidence="2" key="1">
    <citation type="submission" date="2018-05" db="EMBL/GenBank/DDBJ databases">
        <authorList>
            <person name="Feng T."/>
        </authorList>
    </citation>
    <scope>NUCLEOTIDE SEQUENCE [LARGE SCALE GENOMIC DNA]</scope>
    <source>
        <strain evidence="2">S27</strain>
    </source>
</reference>
<dbReference type="Proteomes" id="UP000254875">
    <property type="component" value="Unassembled WGS sequence"/>
</dbReference>
<evidence type="ECO:0000313" key="2">
    <source>
        <dbReference type="Proteomes" id="UP000254875"/>
    </source>
</evidence>
<name>A0A370MYS2_9BURK</name>
<dbReference type="EMBL" id="QHKS01000033">
    <property type="protein sequence ID" value="RDJ98520.1"/>
    <property type="molecule type" value="Genomic_DNA"/>
</dbReference>
<accession>A0A370MYS2</accession>
<evidence type="ECO:0008006" key="3">
    <source>
        <dbReference type="Google" id="ProtNLM"/>
    </source>
</evidence>
<sequence length="614" mass="68796">MPYKTESLLYAQLSNQQRKVLADGSAEVVLEDSFASFTGNPDNLELFQASLNKLAHEVKTLALEPYFISGYVRWSNDPGHASKLGYRAFVGQLKNGIIAFLKETGRTGVTIQQFDSDLVTEFVDWIKSNPKNWSPNTGRRYLSALQGLFEGLERAGTKGLLPRGERAPPNHSFPDSAQFSNAKERLDDISWQQLVNACRSEITEIVSTMQPIWDFLDSGLIVLPDETCSDRTKFRDVRAVLCWLRSQYGNSFVVPLQEELAARDRQLAAAVYHTYGKRTISRAFYPSAYDAFVFALMHAIRTFSNSSPLFALQEGARQIVDVLGTPRVVFDIEKGRGPYTYRRSFALQEDDPLSPNRLHEVMARWTASIRPLAGEHNGHSFLFVSHHQEVRGFFSAKYDGKSSDSAWNAAARNFAEKHNLSPIVLGVVRTTGLDIVRAIRDDDIRAIQAAGGQKSAATVERHYEGAAARRRREEKLVQVMITQERWAQRSGRPDMRGASECTDNLAATPGWNCFDPFDSPLPSEQPGRLCRGFGACPSCPLAFVDLMSAYALARLFQLVDEIKAARFYVTPQRWESAFQESLETLQSGWIPLFTNKSVQDAATRLELEPIGALE</sequence>
<gene>
    <name evidence="1" type="ORF">DLM46_32855</name>
</gene>
<evidence type="ECO:0000313" key="1">
    <source>
        <dbReference type="EMBL" id="RDJ98520.1"/>
    </source>
</evidence>
<comment type="caution">
    <text evidence="1">The sequence shown here is derived from an EMBL/GenBank/DDBJ whole genome shotgun (WGS) entry which is preliminary data.</text>
</comment>
<keyword evidence="2" id="KW-1185">Reference proteome</keyword>
<proteinExistence type="predicted"/>
<organism evidence="1 2">
    <name type="scientific">Paraburkholderia lacunae</name>
    <dbReference type="NCBI Taxonomy" id="2211104"/>
    <lineage>
        <taxon>Bacteria</taxon>
        <taxon>Pseudomonadati</taxon>
        <taxon>Pseudomonadota</taxon>
        <taxon>Betaproteobacteria</taxon>
        <taxon>Burkholderiales</taxon>
        <taxon>Burkholderiaceae</taxon>
        <taxon>Paraburkholderia</taxon>
    </lineage>
</organism>
<dbReference type="AlphaFoldDB" id="A0A370MYS2"/>